<accession>A0A085M1D1</accession>
<dbReference type="Proteomes" id="UP000030758">
    <property type="component" value="Unassembled WGS sequence"/>
</dbReference>
<dbReference type="CDD" id="cd00276">
    <property type="entry name" value="C2B_Synaptotagmin"/>
    <property type="match status" value="1"/>
</dbReference>
<dbReference type="Pfam" id="PF00168">
    <property type="entry name" value="C2"/>
    <property type="match status" value="2"/>
</dbReference>
<dbReference type="GO" id="GO:0030276">
    <property type="term" value="F:clathrin binding"/>
    <property type="evidence" value="ECO:0007669"/>
    <property type="project" value="TreeGrafter"/>
</dbReference>
<reference evidence="3 5" key="1">
    <citation type="journal article" date="2014" name="Nat. Genet.">
        <title>Genome and transcriptome of the porcine whipworm Trichuris suis.</title>
        <authorList>
            <person name="Jex A.R."/>
            <person name="Nejsum P."/>
            <person name="Schwarz E.M."/>
            <person name="Hu L."/>
            <person name="Young N.D."/>
            <person name="Hall R.S."/>
            <person name="Korhonen P.K."/>
            <person name="Liao S."/>
            <person name="Thamsborg S."/>
            <person name="Xia J."/>
            <person name="Xu P."/>
            <person name="Wang S."/>
            <person name="Scheerlinck J.P."/>
            <person name="Hofmann A."/>
            <person name="Sternberg P.W."/>
            <person name="Wang J."/>
            <person name="Gasser R.B."/>
        </authorList>
    </citation>
    <scope>NUCLEOTIDE SEQUENCE [LARGE SCALE GENOMIC DNA]</scope>
    <source>
        <strain evidence="4">DCEP-RM93F</strain>
        <strain evidence="3">DCEP-RM93M</strain>
    </source>
</reference>
<feature type="region of interest" description="Disordered" evidence="1">
    <location>
        <begin position="1"/>
        <end position="58"/>
    </location>
</feature>
<feature type="region of interest" description="Disordered" evidence="1">
    <location>
        <begin position="266"/>
        <end position="288"/>
    </location>
</feature>
<feature type="domain" description="C2" evidence="2">
    <location>
        <begin position="371"/>
        <end position="495"/>
    </location>
</feature>
<dbReference type="PANTHER" id="PTHR10024">
    <property type="entry name" value="SYNAPTOTAGMIN"/>
    <property type="match status" value="1"/>
</dbReference>
<dbReference type="SMART" id="SM00239">
    <property type="entry name" value="C2"/>
    <property type="match status" value="2"/>
</dbReference>
<dbReference type="GO" id="GO:0005509">
    <property type="term" value="F:calcium ion binding"/>
    <property type="evidence" value="ECO:0007669"/>
    <property type="project" value="TreeGrafter"/>
</dbReference>
<dbReference type="PROSITE" id="PS50004">
    <property type="entry name" value="C2"/>
    <property type="match status" value="2"/>
</dbReference>
<dbReference type="InterPro" id="IPR035892">
    <property type="entry name" value="C2_domain_sf"/>
</dbReference>
<feature type="compositionally biased region" description="Polar residues" evidence="1">
    <location>
        <begin position="16"/>
        <end position="36"/>
    </location>
</feature>
<dbReference type="GO" id="GO:0070382">
    <property type="term" value="C:exocytic vesicle"/>
    <property type="evidence" value="ECO:0007669"/>
    <property type="project" value="TreeGrafter"/>
</dbReference>
<dbReference type="EMBL" id="KL363244">
    <property type="protein sequence ID" value="KFD51027.1"/>
    <property type="molecule type" value="Genomic_DNA"/>
</dbReference>
<dbReference type="AlphaFoldDB" id="A0A085M1D1"/>
<dbReference type="GO" id="GO:0017156">
    <property type="term" value="P:calcium-ion regulated exocytosis"/>
    <property type="evidence" value="ECO:0007669"/>
    <property type="project" value="TreeGrafter"/>
</dbReference>
<dbReference type="GO" id="GO:0005886">
    <property type="term" value="C:plasma membrane"/>
    <property type="evidence" value="ECO:0007669"/>
    <property type="project" value="TreeGrafter"/>
</dbReference>
<organism evidence="3 5">
    <name type="scientific">Trichuris suis</name>
    <name type="common">pig whipworm</name>
    <dbReference type="NCBI Taxonomy" id="68888"/>
    <lineage>
        <taxon>Eukaryota</taxon>
        <taxon>Metazoa</taxon>
        <taxon>Ecdysozoa</taxon>
        <taxon>Nematoda</taxon>
        <taxon>Enoplea</taxon>
        <taxon>Dorylaimia</taxon>
        <taxon>Trichinellida</taxon>
        <taxon>Trichuridae</taxon>
        <taxon>Trichuris</taxon>
    </lineage>
</organism>
<keyword evidence="5" id="KW-1185">Reference proteome</keyword>
<evidence type="ECO:0000256" key="1">
    <source>
        <dbReference type="SAM" id="MobiDB-lite"/>
    </source>
</evidence>
<feature type="domain" description="C2" evidence="2">
    <location>
        <begin position="507"/>
        <end position="629"/>
    </location>
</feature>
<dbReference type="InterPro" id="IPR000008">
    <property type="entry name" value="C2_dom"/>
</dbReference>
<evidence type="ECO:0000313" key="3">
    <source>
        <dbReference type="EMBL" id="KFD51027.1"/>
    </source>
</evidence>
<protein>
    <recommendedName>
        <fullName evidence="2">C2 domain-containing protein</fullName>
    </recommendedName>
</protein>
<feature type="compositionally biased region" description="Basic and acidic residues" evidence="1">
    <location>
        <begin position="144"/>
        <end position="153"/>
    </location>
</feature>
<feature type="compositionally biased region" description="Low complexity" evidence="1">
    <location>
        <begin position="157"/>
        <end position="169"/>
    </location>
</feature>
<dbReference type="Gene3D" id="2.60.40.150">
    <property type="entry name" value="C2 domain"/>
    <property type="match status" value="2"/>
</dbReference>
<feature type="region of interest" description="Disordered" evidence="1">
    <location>
        <begin position="88"/>
        <end position="189"/>
    </location>
</feature>
<dbReference type="GO" id="GO:0001786">
    <property type="term" value="F:phosphatidylserine binding"/>
    <property type="evidence" value="ECO:0007669"/>
    <property type="project" value="TreeGrafter"/>
</dbReference>
<dbReference type="GO" id="GO:0005544">
    <property type="term" value="F:calcium-dependent phospholipid binding"/>
    <property type="evidence" value="ECO:0007669"/>
    <property type="project" value="TreeGrafter"/>
</dbReference>
<proteinExistence type="predicted"/>
<dbReference type="GO" id="GO:0000149">
    <property type="term" value="F:SNARE binding"/>
    <property type="evidence" value="ECO:0007669"/>
    <property type="project" value="TreeGrafter"/>
</dbReference>
<evidence type="ECO:0000313" key="5">
    <source>
        <dbReference type="Proteomes" id="UP000030764"/>
    </source>
</evidence>
<evidence type="ECO:0000313" key="4">
    <source>
        <dbReference type="EMBL" id="KFD73240.1"/>
    </source>
</evidence>
<sequence length="655" mass="72570">MHGRRQPPGDPRRARSSPSCNLESINNANRISPKQTHLSHQRTKERSSSAKGHLGYVTRADLPMTDRWIHDVSSSDDIDEHRCGFHGPIKKAIGKDEQILSSSHSRGKSSSQRRLLPPTPILLVVGSGESVNRTDMDSDEDDSPPSRESHLMDSDFLDSSTPSSTTDVSLFQTNPSPYRKGRKLPSLPAEPSCRKLSMQLQTNGKALAAPKEPFLLSRNSATRHMSMNNVLAAQSCNKPAERQNLEVPIGSLEAIFRRCSIFSKNSDNDGDEDVDVDVDREPPPTSIIAKGSRSVESICTVRSEKEEPAGSISPEPSLLASSSATRLNVYPVGQTSTIARTSKLPDGAKRSSWPNANNIAPLERRPSAACDLGLLHFSVQYFPVRKRLRVSIAKAEGLAGNLRPDLELSTFIKVFLSPGKAQKQKSHRLVKRSNDTVYNEEFFFVNIDADDIRTKSVEIRLCHRTNKQFHHDLVVGEVKLPLWTVNELTSKHEIHFVRSLIPRQLKKLGRIHLSACLETAARRLTVNIAKIDDLPRFEISGLPDPFVRITLDQNGVVQTKQTRIIRGTSNPVFKEAVMFLISSKADDLQNMKLLVSVIDAAGSRTSNEVIGQVMLSSMAEEKSCLEQWRNMLQSPGKEVKASHSLKAVGDLTHPL</sequence>
<feature type="compositionally biased region" description="Low complexity" evidence="1">
    <location>
        <begin position="101"/>
        <end position="114"/>
    </location>
</feature>
<dbReference type="Proteomes" id="UP000030764">
    <property type="component" value="Unassembled WGS sequence"/>
</dbReference>
<name>A0A085M1D1_9BILA</name>
<gene>
    <name evidence="3" type="ORF">M513_08068</name>
    <name evidence="4" type="ORF">M514_08068</name>
</gene>
<dbReference type="SUPFAM" id="SSF49562">
    <property type="entry name" value="C2 domain (Calcium/lipid-binding domain, CaLB)"/>
    <property type="match status" value="2"/>
</dbReference>
<dbReference type="PANTHER" id="PTHR10024:SF348">
    <property type="entry name" value="SYNAPTOTAGMIN-17"/>
    <property type="match status" value="1"/>
</dbReference>
<dbReference type="EMBL" id="KL367474">
    <property type="protein sequence ID" value="KFD73240.1"/>
    <property type="molecule type" value="Genomic_DNA"/>
</dbReference>
<evidence type="ECO:0000259" key="2">
    <source>
        <dbReference type="PROSITE" id="PS50004"/>
    </source>
</evidence>